<dbReference type="EMBL" id="NBWZ01000001">
    <property type="protein sequence ID" value="RFA09350.1"/>
    <property type="molecule type" value="Genomic_DNA"/>
</dbReference>
<keyword evidence="2" id="KW-1185">Reference proteome</keyword>
<sequence>MTFRTDPSSDMNAVEVLAVVDGRPFSEIVMEFEASRGWDPAGGYGGLFPGVFRLGTAIEYWLGVGLTGFGSTGGRVWVLGCECGELGCWPFGVTIVTTPDTVTWQSFEQPFRRERDYSALPPFIFDRAEYVAAVTTVAHLFTRTAAP</sequence>
<protein>
    <submittedName>
        <fullName evidence="1">Uncharacterized protein</fullName>
    </submittedName>
</protein>
<evidence type="ECO:0000313" key="1">
    <source>
        <dbReference type="EMBL" id="RFA09350.1"/>
    </source>
</evidence>
<accession>A0A3E0VIY8</accession>
<reference evidence="1 2" key="1">
    <citation type="submission" date="2017-04" db="EMBL/GenBank/DDBJ databases">
        <title>Comparative genome analysis of Subtercola boreus.</title>
        <authorList>
            <person name="Cho Y.-J."/>
            <person name="Cho A."/>
            <person name="Kim O.-S."/>
            <person name="Lee J.-I."/>
        </authorList>
    </citation>
    <scope>NUCLEOTIDE SEQUENCE [LARGE SCALE GENOMIC DNA]</scope>
    <source>
        <strain evidence="1 2">K300</strain>
    </source>
</reference>
<name>A0A3E0VIY8_9MICO</name>
<organism evidence="1 2">
    <name type="scientific">Subtercola boreus</name>
    <dbReference type="NCBI Taxonomy" id="120213"/>
    <lineage>
        <taxon>Bacteria</taxon>
        <taxon>Bacillati</taxon>
        <taxon>Actinomycetota</taxon>
        <taxon>Actinomycetes</taxon>
        <taxon>Micrococcales</taxon>
        <taxon>Microbacteriaceae</taxon>
        <taxon>Subtercola</taxon>
    </lineage>
</organism>
<comment type="caution">
    <text evidence="1">The sequence shown here is derived from an EMBL/GenBank/DDBJ whole genome shotgun (WGS) entry which is preliminary data.</text>
</comment>
<dbReference type="AlphaFoldDB" id="A0A3E0VIY8"/>
<evidence type="ECO:0000313" key="2">
    <source>
        <dbReference type="Proteomes" id="UP000256486"/>
    </source>
</evidence>
<dbReference type="Proteomes" id="UP000256486">
    <property type="component" value="Unassembled WGS sequence"/>
</dbReference>
<proteinExistence type="predicted"/>
<gene>
    <name evidence="1" type="ORF">B7R54_08980</name>
</gene>